<dbReference type="EMBL" id="CP027059">
    <property type="protein sequence ID" value="UQZ83296.1"/>
    <property type="molecule type" value="Genomic_DNA"/>
</dbReference>
<dbReference type="RefSeq" id="WP_249865343.1">
    <property type="nucleotide sequence ID" value="NZ_CP027059.1"/>
</dbReference>
<keyword evidence="2" id="KW-1185">Reference proteome</keyword>
<proteinExistence type="predicted"/>
<gene>
    <name evidence="1" type="ORF">SK3146_02483</name>
</gene>
<evidence type="ECO:0000313" key="1">
    <source>
        <dbReference type="EMBL" id="UQZ83296.1"/>
    </source>
</evidence>
<reference evidence="1" key="1">
    <citation type="submission" date="2018-02" db="EMBL/GenBank/DDBJ databases">
        <authorList>
            <person name="Kim S.-K."/>
            <person name="Jung H.-I."/>
            <person name="Lee S.-W."/>
        </authorList>
    </citation>
    <scope>NUCLEOTIDE SEQUENCE</scope>
    <source>
        <strain evidence="1">SK3146</strain>
    </source>
</reference>
<protein>
    <submittedName>
        <fullName evidence="1">Uncharacterized protein</fullName>
    </submittedName>
</protein>
<evidence type="ECO:0000313" key="2">
    <source>
        <dbReference type="Proteomes" id="UP001057134"/>
    </source>
</evidence>
<reference evidence="1" key="2">
    <citation type="journal article" date="2021" name="J Anim Sci Technol">
        <title>Complete genome sequence of Paenibacillus konkukensis sp. nov. SK3146 as a potential probiotic strain.</title>
        <authorList>
            <person name="Jung H.I."/>
            <person name="Park S."/>
            <person name="Niu K.M."/>
            <person name="Lee S.W."/>
            <person name="Kothari D."/>
            <person name="Yi K.J."/>
            <person name="Kim S.K."/>
        </authorList>
    </citation>
    <scope>NUCLEOTIDE SEQUENCE</scope>
    <source>
        <strain evidence="1">SK3146</strain>
    </source>
</reference>
<name>A0ABY4RLC4_9BACL</name>
<dbReference type="Proteomes" id="UP001057134">
    <property type="component" value="Chromosome"/>
</dbReference>
<sequence length="147" mass="16016">MIKVEMELITSEVELARAALRLRARDASQPSAAVYERLAEKLESVGLYDFTKLELVCISVALHELSELAGQIGMTGLSSRALKLSDDFLHKCLMTEPEGMRRQLARAIGGRRKAGARSVIRATGFVSRLAAAVRIARPAAGNQVRPL</sequence>
<organism evidence="1 2">
    <name type="scientific">Paenibacillus konkukensis</name>
    <dbReference type="NCBI Taxonomy" id="2020716"/>
    <lineage>
        <taxon>Bacteria</taxon>
        <taxon>Bacillati</taxon>
        <taxon>Bacillota</taxon>
        <taxon>Bacilli</taxon>
        <taxon>Bacillales</taxon>
        <taxon>Paenibacillaceae</taxon>
        <taxon>Paenibacillus</taxon>
    </lineage>
</organism>
<accession>A0ABY4RLC4</accession>